<dbReference type="EMBL" id="CANTFL010001229">
    <property type="protein sequence ID" value="CAI5734442.1"/>
    <property type="molecule type" value="Genomic_DNA"/>
</dbReference>
<dbReference type="SUPFAM" id="SSF52058">
    <property type="entry name" value="L domain-like"/>
    <property type="match status" value="1"/>
</dbReference>
<dbReference type="Pfam" id="PF00069">
    <property type="entry name" value="Pkinase"/>
    <property type="match status" value="1"/>
</dbReference>
<evidence type="ECO:0000313" key="7">
    <source>
        <dbReference type="Proteomes" id="UP001162031"/>
    </source>
</evidence>
<feature type="signal peptide" evidence="4">
    <location>
        <begin position="1"/>
        <end position="19"/>
    </location>
</feature>
<dbReference type="PANTHER" id="PTHR44329:SF214">
    <property type="entry name" value="PROTEIN KINASE DOMAIN-CONTAINING PROTEIN"/>
    <property type="match status" value="1"/>
</dbReference>
<keyword evidence="4" id="KW-0732">Signal</keyword>
<feature type="chain" id="PRO_5043841308" description="Protein kinase domain-containing protein" evidence="4">
    <location>
        <begin position="20"/>
        <end position="792"/>
    </location>
</feature>
<gene>
    <name evidence="6" type="ORF">HBR001_LOCUS6163</name>
</gene>
<keyword evidence="1" id="KW-0433">Leucine-rich repeat</keyword>
<organism evidence="6 7">
    <name type="scientific">Hyaloperonospora brassicae</name>
    <name type="common">Brassica downy mildew</name>
    <name type="synonym">Peronospora brassicae</name>
    <dbReference type="NCBI Taxonomy" id="162125"/>
    <lineage>
        <taxon>Eukaryota</taxon>
        <taxon>Sar</taxon>
        <taxon>Stramenopiles</taxon>
        <taxon>Oomycota</taxon>
        <taxon>Peronosporomycetes</taxon>
        <taxon>Peronosporales</taxon>
        <taxon>Peronosporaceae</taxon>
        <taxon>Hyaloperonospora</taxon>
    </lineage>
</organism>
<evidence type="ECO:0000259" key="5">
    <source>
        <dbReference type="PROSITE" id="PS50011"/>
    </source>
</evidence>
<keyword evidence="2" id="KW-0677">Repeat</keyword>
<accession>A0AAV0UCT1</accession>
<evidence type="ECO:0000256" key="4">
    <source>
        <dbReference type="SAM" id="SignalP"/>
    </source>
</evidence>
<dbReference type="InterPro" id="IPR000719">
    <property type="entry name" value="Prot_kinase_dom"/>
</dbReference>
<feature type="region of interest" description="Disordered" evidence="3">
    <location>
        <begin position="349"/>
        <end position="373"/>
    </location>
</feature>
<dbReference type="Gene3D" id="3.80.10.10">
    <property type="entry name" value="Ribonuclease Inhibitor"/>
    <property type="match status" value="1"/>
</dbReference>
<sequence>MLLASAVLWMVWVPNVVSAACADGPTTLTTEACFGCNDYDLCLGSSSASTCVGPECEARTDCTYQCLPVDTSSATLIVLVAFGSYKSDEELTMGGYTKSDLAGYGDETSKWPSVSNDQVKALGRISVSPAVTTFIASGGQAAVGYPKGKVSSIILSSNMIALATSVTTVRLQNLGLANQIETLAAFLPSSVESLDLTNTLLTAFPSELGSLQVLKDLVLDSNYVTTVASVEEVESITTLSMQNNNLVDFTAVFTKLENLCLSGNDLTSIPSAIYRHANLKTLNLTGNSFASRNFSSRHANFLNSLQTLGLSSSDFDAGVDCGDLRQSFIFDVLVCITDDGDLVLSPTAISSTSGSKGSQEADTASASSSASSPTTWVLGTLCGAATAMFAAFVFVAHRRKEREEADVSIASDTVGCSSSNFSSADNWHQVLMQCRGRRRSGDVDVFIPRPSSVASMSIPTVTNEDSEVSEAPATATAGVYSIPPCTSAGESGYKNKSQQFMSIWNDLELLSMQLHASAIEDLKPLGSGSYATVWLVRYRNLQLLASKRLRPERRTKMHTAAFVKEIKLVAKFEHPNLVRLIGAAWTDDTDLQMLSEYVEGGDLREYLAEASTPSGWTTSKFNVAIDVIEALVYVHSFVPPLVHRDLNSKNVLLSCDMEAKLSDFETPRLRSMNESGTDGVGAVRWFAPEVIRGESDYGPAVDIFSFGILLTELDTTRILYNNVRGSNGKLKPDLTSLHRVATGALYPKVRTGCHQALTDLVERCLLADPSERPTAPAIAYELRVIQQDILLK</sequence>
<feature type="compositionally biased region" description="Polar residues" evidence="3">
    <location>
        <begin position="349"/>
        <end position="362"/>
    </location>
</feature>
<dbReference type="InterPro" id="IPR011009">
    <property type="entry name" value="Kinase-like_dom_sf"/>
</dbReference>
<dbReference type="Proteomes" id="UP001162031">
    <property type="component" value="Unassembled WGS sequence"/>
</dbReference>
<feature type="domain" description="Protein kinase" evidence="5">
    <location>
        <begin position="519"/>
        <end position="790"/>
    </location>
</feature>
<protein>
    <recommendedName>
        <fullName evidence="5">Protein kinase domain-containing protein</fullName>
    </recommendedName>
</protein>
<dbReference type="AlphaFoldDB" id="A0AAV0UCT1"/>
<dbReference type="PANTHER" id="PTHR44329">
    <property type="entry name" value="SERINE/THREONINE-PROTEIN KINASE TNNI3K-RELATED"/>
    <property type="match status" value="1"/>
</dbReference>
<evidence type="ECO:0000256" key="3">
    <source>
        <dbReference type="SAM" id="MobiDB-lite"/>
    </source>
</evidence>
<proteinExistence type="predicted"/>
<evidence type="ECO:0000256" key="1">
    <source>
        <dbReference type="ARBA" id="ARBA00022614"/>
    </source>
</evidence>
<dbReference type="Gene3D" id="1.10.510.10">
    <property type="entry name" value="Transferase(Phosphotransferase) domain 1"/>
    <property type="match status" value="1"/>
</dbReference>
<dbReference type="SUPFAM" id="SSF56112">
    <property type="entry name" value="Protein kinase-like (PK-like)"/>
    <property type="match status" value="1"/>
</dbReference>
<dbReference type="GO" id="GO:0005524">
    <property type="term" value="F:ATP binding"/>
    <property type="evidence" value="ECO:0007669"/>
    <property type="project" value="InterPro"/>
</dbReference>
<comment type="caution">
    <text evidence="6">The sequence shown here is derived from an EMBL/GenBank/DDBJ whole genome shotgun (WGS) entry which is preliminary data.</text>
</comment>
<dbReference type="PROSITE" id="PS50011">
    <property type="entry name" value="PROTEIN_KINASE_DOM"/>
    <property type="match status" value="1"/>
</dbReference>
<keyword evidence="7" id="KW-1185">Reference proteome</keyword>
<dbReference type="GO" id="GO:0004674">
    <property type="term" value="F:protein serine/threonine kinase activity"/>
    <property type="evidence" value="ECO:0007669"/>
    <property type="project" value="TreeGrafter"/>
</dbReference>
<evidence type="ECO:0000256" key="2">
    <source>
        <dbReference type="ARBA" id="ARBA00022737"/>
    </source>
</evidence>
<evidence type="ECO:0000313" key="6">
    <source>
        <dbReference type="EMBL" id="CAI5734442.1"/>
    </source>
</evidence>
<dbReference type="InterPro" id="IPR001611">
    <property type="entry name" value="Leu-rich_rpt"/>
</dbReference>
<dbReference type="PROSITE" id="PS51450">
    <property type="entry name" value="LRR"/>
    <property type="match status" value="1"/>
</dbReference>
<dbReference type="InterPro" id="IPR051681">
    <property type="entry name" value="Ser/Thr_Kinases-Pseudokinases"/>
</dbReference>
<name>A0AAV0UCT1_HYABA</name>
<dbReference type="InterPro" id="IPR032675">
    <property type="entry name" value="LRR_dom_sf"/>
</dbReference>
<reference evidence="6" key="1">
    <citation type="submission" date="2022-12" db="EMBL/GenBank/DDBJ databases">
        <authorList>
            <person name="Webb A."/>
        </authorList>
    </citation>
    <scope>NUCLEOTIDE SEQUENCE</scope>
    <source>
        <strain evidence="6">Hp1</strain>
    </source>
</reference>